<protein>
    <submittedName>
        <fullName evidence="2">Uncharacterized protein</fullName>
    </submittedName>
</protein>
<evidence type="ECO:0000313" key="3">
    <source>
        <dbReference type="Proteomes" id="UP000818266"/>
    </source>
</evidence>
<gene>
    <name evidence="2" type="ORF">FK219_003080</name>
</gene>
<evidence type="ECO:0000256" key="1">
    <source>
        <dbReference type="SAM" id="MobiDB-lite"/>
    </source>
</evidence>
<comment type="caution">
    <text evidence="2">The sequence shown here is derived from an EMBL/GenBank/DDBJ whole genome shotgun (WGS) entry which is preliminary data.</text>
</comment>
<reference evidence="2 3" key="1">
    <citation type="submission" date="2020-03" db="EMBL/GenBank/DDBJ databases">
        <title>Chryseoglobus sp. isolated from a deep-sea seamount.</title>
        <authorList>
            <person name="Zhang D.-C."/>
        </authorList>
    </citation>
    <scope>NUCLEOTIDE SEQUENCE [LARGE SCALE GENOMIC DNA]</scope>
    <source>
        <strain evidence="2 3">KN1116</strain>
    </source>
</reference>
<dbReference type="EMBL" id="VIKT02000004">
    <property type="protein sequence ID" value="NHF62232.1"/>
    <property type="molecule type" value="Genomic_DNA"/>
</dbReference>
<dbReference type="AlphaFoldDB" id="A0A9E5JMM7"/>
<feature type="region of interest" description="Disordered" evidence="1">
    <location>
        <begin position="79"/>
        <end position="103"/>
    </location>
</feature>
<name>A0A9E5JMM7_9MICO</name>
<dbReference type="Proteomes" id="UP000818266">
    <property type="component" value="Unassembled WGS sequence"/>
</dbReference>
<evidence type="ECO:0000313" key="2">
    <source>
        <dbReference type="EMBL" id="NHF62232.1"/>
    </source>
</evidence>
<proteinExistence type="predicted"/>
<feature type="compositionally biased region" description="Acidic residues" evidence="1">
    <location>
        <begin position="87"/>
        <end position="103"/>
    </location>
</feature>
<accession>A0A9E5JMM7</accession>
<dbReference type="RefSeq" id="WP_152582974.1">
    <property type="nucleotide sequence ID" value="NZ_VIKT02000004.1"/>
</dbReference>
<keyword evidence="3" id="KW-1185">Reference proteome</keyword>
<sequence>MAKITLEDGRVIPAVKPHLGDQLDVERALGLKPKEFQQVLQTNAFSAAFMLYASLKRAGAPMTVEAIMEMDLEKIGKMIELEPGDKPDEDEPESEGEETPDPQ</sequence>
<organism evidence="2 3">
    <name type="scientific">Microcella pacifica</name>
    <dbReference type="NCBI Taxonomy" id="2591847"/>
    <lineage>
        <taxon>Bacteria</taxon>
        <taxon>Bacillati</taxon>
        <taxon>Actinomycetota</taxon>
        <taxon>Actinomycetes</taxon>
        <taxon>Micrococcales</taxon>
        <taxon>Microbacteriaceae</taxon>
        <taxon>Microcella</taxon>
    </lineage>
</organism>